<protein>
    <recommendedName>
        <fullName evidence="2">K+ potassium transporter integral membrane domain-containing protein</fullName>
    </recommendedName>
</protein>
<gene>
    <name evidence="3" type="ORF">GP486_002928</name>
</gene>
<organism evidence="3 4">
    <name type="scientific">Trichoglossum hirsutum</name>
    <dbReference type="NCBI Taxonomy" id="265104"/>
    <lineage>
        <taxon>Eukaryota</taxon>
        <taxon>Fungi</taxon>
        <taxon>Dikarya</taxon>
        <taxon>Ascomycota</taxon>
        <taxon>Pezizomycotina</taxon>
        <taxon>Geoglossomycetes</taxon>
        <taxon>Geoglossales</taxon>
        <taxon>Geoglossaceae</taxon>
        <taxon>Trichoglossum</taxon>
    </lineage>
</organism>
<dbReference type="InterPro" id="IPR003855">
    <property type="entry name" value="K+_transporter"/>
</dbReference>
<evidence type="ECO:0000256" key="1">
    <source>
        <dbReference type="SAM" id="Phobius"/>
    </source>
</evidence>
<feature type="transmembrane region" description="Helical" evidence="1">
    <location>
        <begin position="278"/>
        <end position="299"/>
    </location>
</feature>
<feature type="transmembrane region" description="Helical" evidence="1">
    <location>
        <begin position="356"/>
        <end position="377"/>
    </location>
</feature>
<feature type="transmembrane region" description="Helical" evidence="1">
    <location>
        <begin position="397"/>
        <end position="424"/>
    </location>
</feature>
<feature type="transmembrane region" description="Helical" evidence="1">
    <location>
        <begin position="248"/>
        <end position="266"/>
    </location>
</feature>
<keyword evidence="1" id="KW-1133">Transmembrane helix</keyword>
<sequence>MATIRIAETVHPTRSNDVAASSGIGGGVYSMRNVSGVSLERRSTRGRAGSIDRLRSGNNVAAEDEDSGLRRAGDFKKRQVFTGKMLLWLAYQSIGVIYGDIGTSPLYVYSSTFRSEPSHEDLVGVLSAIIWSLTMMVTVKYVLIILRADNEGEGGTFSCYSLISRYANITQRDPREASLIKMERYLSGDLEQANRHLRSGLENSRFARGLLKTIGVLAVSMVMSDGVLTPAQSVLGAVQGLNVVKPDITNATVVGTTCGILILLFLIQPFGTTKIAGFFAPIVITWLGLGAAFGIYNLALYDHSVLKAFSPGFAFEFLIRNKTEGWKMLGGILLAFTGVEALFADLGAFSRSAIQLSWLCYTFPCLLITYAGQAAYISTHPGAYKNPFFNSAPHGTLYLALVIAILAAIVASQAIITATFQVILNFTVLAIIRINNIAAPSANHETFVLPSSEGCSHFKDISWSNIHTRPQLAPHAWDGPGRGHLQ</sequence>
<name>A0A9P8RR96_9PEZI</name>
<evidence type="ECO:0000259" key="2">
    <source>
        <dbReference type="Pfam" id="PF02705"/>
    </source>
</evidence>
<dbReference type="EMBL" id="JAGHQM010000361">
    <property type="protein sequence ID" value="KAH0562377.1"/>
    <property type="molecule type" value="Genomic_DNA"/>
</dbReference>
<comment type="caution">
    <text evidence="3">The sequence shown here is derived from an EMBL/GenBank/DDBJ whole genome shotgun (WGS) entry which is preliminary data.</text>
</comment>
<evidence type="ECO:0000313" key="3">
    <source>
        <dbReference type="EMBL" id="KAH0562377.1"/>
    </source>
</evidence>
<reference evidence="3" key="1">
    <citation type="submission" date="2021-03" db="EMBL/GenBank/DDBJ databases">
        <title>Comparative genomics and phylogenomic investigation of the class Geoglossomycetes provide insights into ecological specialization and systematics.</title>
        <authorList>
            <person name="Melie T."/>
            <person name="Pirro S."/>
            <person name="Miller A.N."/>
            <person name="Quandt A."/>
        </authorList>
    </citation>
    <scope>NUCLEOTIDE SEQUENCE</scope>
    <source>
        <strain evidence="3">CAQ_001_2017</strain>
    </source>
</reference>
<keyword evidence="1" id="KW-0812">Transmembrane</keyword>
<dbReference type="Proteomes" id="UP000750711">
    <property type="component" value="Unassembled WGS sequence"/>
</dbReference>
<dbReference type="PANTHER" id="PTHR30540:SF83">
    <property type="entry name" value="K+ POTASSIUM TRANSPORTER"/>
    <property type="match status" value="1"/>
</dbReference>
<dbReference type="InterPro" id="IPR053951">
    <property type="entry name" value="K_trans_N"/>
</dbReference>
<proteinExistence type="predicted"/>
<evidence type="ECO:0000313" key="4">
    <source>
        <dbReference type="Proteomes" id="UP000750711"/>
    </source>
</evidence>
<dbReference type="GO" id="GO:0015079">
    <property type="term" value="F:potassium ion transmembrane transporter activity"/>
    <property type="evidence" value="ECO:0007669"/>
    <property type="project" value="InterPro"/>
</dbReference>
<dbReference type="GO" id="GO:0016020">
    <property type="term" value="C:membrane"/>
    <property type="evidence" value="ECO:0007669"/>
    <property type="project" value="InterPro"/>
</dbReference>
<accession>A0A9P8RR96</accession>
<feature type="transmembrane region" description="Helical" evidence="1">
    <location>
        <begin position="325"/>
        <end position="344"/>
    </location>
</feature>
<feature type="transmembrane region" description="Helical" evidence="1">
    <location>
        <begin position="122"/>
        <end position="143"/>
    </location>
</feature>
<keyword evidence="4" id="KW-1185">Reference proteome</keyword>
<dbReference type="AlphaFoldDB" id="A0A9P8RR96"/>
<feature type="transmembrane region" description="Helical" evidence="1">
    <location>
        <begin position="209"/>
        <end position="228"/>
    </location>
</feature>
<feature type="transmembrane region" description="Helical" evidence="1">
    <location>
        <begin position="86"/>
        <end position="110"/>
    </location>
</feature>
<dbReference type="Pfam" id="PF02705">
    <property type="entry name" value="K_trans"/>
    <property type="match status" value="1"/>
</dbReference>
<keyword evidence="1" id="KW-0472">Membrane</keyword>
<dbReference type="PANTHER" id="PTHR30540">
    <property type="entry name" value="OSMOTIC STRESS POTASSIUM TRANSPORTER"/>
    <property type="match status" value="1"/>
</dbReference>
<feature type="domain" description="K+ potassium transporter integral membrane" evidence="2">
    <location>
        <begin position="89"/>
        <end position="444"/>
    </location>
</feature>